<sequence>MIDPDNLRTASLYINNQLLSRGLLRDGQNIDFADPEGSDGGLQTAMGRIISVVNDLILRRDRDAEHRESLSSTLRTLRTDAQRQATEACPARTAEGG</sequence>
<evidence type="ECO:0000256" key="3">
    <source>
        <dbReference type="SAM" id="MobiDB-lite"/>
    </source>
</evidence>
<dbReference type="Proteomes" id="UP001148614">
    <property type="component" value="Unassembled WGS sequence"/>
</dbReference>
<accession>A0A9W8NEJ3</accession>
<protein>
    <submittedName>
        <fullName evidence="4">Uncharacterized protein</fullName>
    </submittedName>
</protein>
<organism evidence="4 5">
    <name type="scientific">Xylaria arbuscula</name>
    <dbReference type="NCBI Taxonomy" id="114810"/>
    <lineage>
        <taxon>Eukaryota</taxon>
        <taxon>Fungi</taxon>
        <taxon>Dikarya</taxon>
        <taxon>Ascomycota</taxon>
        <taxon>Pezizomycotina</taxon>
        <taxon>Sordariomycetes</taxon>
        <taxon>Xylariomycetidae</taxon>
        <taxon>Xylariales</taxon>
        <taxon>Xylariaceae</taxon>
        <taxon>Xylaria</taxon>
    </lineage>
</organism>
<evidence type="ECO:0000313" key="4">
    <source>
        <dbReference type="EMBL" id="KAJ3571485.1"/>
    </source>
</evidence>
<dbReference type="Pfam" id="PF11559">
    <property type="entry name" value="ADIP"/>
    <property type="match status" value="1"/>
</dbReference>
<feature type="region of interest" description="Disordered" evidence="3">
    <location>
        <begin position="64"/>
        <end position="97"/>
    </location>
</feature>
<reference evidence="4" key="1">
    <citation type="submission" date="2022-07" db="EMBL/GenBank/DDBJ databases">
        <title>Genome Sequence of Xylaria arbuscula.</title>
        <authorList>
            <person name="Buettner E."/>
        </authorList>
    </citation>
    <scope>NUCLEOTIDE SEQUENCE</scope>
    <source>
        <strain evidence="4">VT107</strain>
    </source>
</reference>
<dbReference type="InterPro" id="IPR021622">
    <property type="entry name" value="Afadin/alpha-actinin-bd"/>
</dbReference>
<keyword evidence="5" id="KW-1185">Reference proteome</keyword>
<name>A0A9W8NEJ3_9PEZI</name>
<evidence type="ECO:0000313" key="5">
    <source>
        <dbReference type="Proteomes" id="UP001148614"/>
    </source>
</evidence>
<comment type="similarity">
    <text evidence="1">Belongs to the ADIP family.</text>
</comment>
<evidence type="ECO:0000256" key="1">
    <source>
        <dbReference type="ARBA" id="ARBA00009291"/>
    </source>
</evidence>
<proteinExistence type="inferred from homology"/>
<comment type="caution">
    <text evidence="4">The sequence shown here is derived from an EMBL/GenBank/DDBJ whole genome shotgun (WGS) entry which is preliminary data.</text>
</comment>
<gene>
    <name evidence="4" type="ORF">NPX13_g5357</name>
</gene>
<dbReference type="VEuPathDB" id="FungiDB:F4678DRAFT_249583"/>
<dbReference type="EMBL" id="JANPWZ010000840">
    <property type="protein sequence ID" value="KAJ3571485.1"/>
    <property type="molecule type" value="Genomic_DNA"/>
</dbReference>
<evidence type="ECO:0000256" key="2">
    <source>
        <dbReference type="ARBA" id="ARBA00023054"/>
    </source>
</evidence>
<keyword evidence="2" id="KW-0175">Coiled coil</keyword>
<dbReference type="AlphaFoldDB" id="A0A9W8NEJ3"/>